<feature type="compositionally biased region" description="Basic residues" evidence="7">
    <location>
        <begin position="332"/>
        <end position="341"/>
    </location>
</feature>
<feature type="domain" description="Histidine kinase" evidence="8">
    <location>
        <begin position="716"/>
        <end position="995"/>
    </location>
</feature>
<dbReference type="GO" id="GO:0009927">
    <property type="term" value="F:histidine phosphotransfer kinase activity"/>
    <property type="evidence" value="ECO:0007669"/>
    <property type="project" value="TreeGrafter"/>
</dbReference>
<dbReference type="EC" id="2.7.13.3" evidence="2"/>
<dbReference type="InterPro" id="IPR001789">
    <property type="entry name" value="Sig_transdc_resp-reg_receiver"/>
</dbReference>
<dbReference type="Gene3D" id="1.10.287.130">
    <property type="match status" value="1"/>
</dbReference>
<evidence type="ECO:0000256" key="2">
    <source>
        <dbReference type="ARBA" id="ARBA00012438"/>
    </source>
</evidence>
<dbReference type="Proteomes" id="UP000241462">
    <property type="component" value="Unassembled WGS sequence"/>
</dbReference>
<feature type="domain" description="Response regulatory" evidence="9">
    <location>
        <begin position="1246"/>
        <end position="1367"/>
    </location>
</feature>
<dbReference type="Pfam" id="PF00072">
    <property type="entry name" value="Response_reg"/>
    <property type="match status" value="1"/>
</dbReference>
<keyword evidence="3 6" id="KW-0597">Phosphoprotein</keyword>
<keyword evidence="11" id="KW-1185">Reference proteome</keyword>
<feature type="compositionally biased region" description="Polar residues" evidence="7">
    <location>
        <begin position="1"/>
        <end position="10"/>
    </location>
</feature>
<evidence type="ECO:0000259" key="8">
    <source>
        <dbReference type="PROSITE" id="PS50109"/>
    </source>
</evidence>
<dbReference type="PRINTS" id="PR00344">
    <property type="entry name" value="BCTRLSENSOR"/>
</dbReference>
<evidence type="ECO:0000256" key="7">
    <source>
        <dbReference type="SAM" id="MobiDB-lite"/>
    </source>
</evidence>
<name>A0A2T2ZUM7_9PEZI</name>
<evidence type="ECO:0000313" key="10">
    <source>
        <dbReference type="EMBL" id="PSR77180.1"/>
    </source>
</evidence>
<dbReference type="SUPFAM" id="SSF47384">
    <property type="entry name" value="Homodimeric domain of signal transducing histidine kinase"/>
    <property type="match status" value="1"/>
</dbReference>
<feature type="region of interest" description="Disordered" evidence="7">
    <location>
        <begin position="599"/>
        <end position="624"/>
    </location>
</feature>
<dbReference type="PROSITE" id="PS50109">
    <property type="entry name" value="HIS_KIN"/>
    <property type="match status" value="1"/>
</dbReference>
<dbReference type="PROSITE" id="PS50110">
    <property type="entry name" value="RESPONSE_REGULATORY"/>
    <property type="match status" value="1"/>
</dbReference>
<reference evidence="10 11" key="1">
    <citation type="journal article" date="2018" name="Mycol. Prog.">
        <title>Coniella lustricola, a new species from submerged detritus.</title>
        <authorList>
            <person name="Raudabaugh D.B."/>
            <person name="Iturriaga T."/>
            <person name="Carver A."/>
            <person name="Mondo S."/>
            <person name="Pangilinan J."/>
            <person name="Lipzen A."/>
            <person name="He G."/>
            <person name="Amirebrahimi M."/>
            <person name="Grigoriev I.V."/>
            <person name="Miller A.N."/>
        </authorList>
    </citation>
    <scope>NUCLEOTIDE SEQUENCE [LARGE SCALE GENOMIC DNA]</scope>
    <source>
        <strain evidence="10 11">B22-T-1</strain>
    </source>
</reference>
<dbReference type="InterPro" id="IPR011006">
    <property type="entry name" value="CheY-like_superfamily"/>
</dbReference>
<dbReference type="SUPFAM" id="SSF55874">
    <property type="entry name" value="ATPase domain of HSP90 chaperone/DNA topoisomerase II/histidine kinase"/>
    <property type="match status" value="1"/>
</dbReference>
<dbReference type="EMBL" id="KZ678670">
    <property type="protein sequence ID" value="PSR77180.1"/>
    <property type="molecule type" value="Genomic_DNA"/>
</dbReference>
<dbReference type="SUPFAM" id="SSF52172">
    <property type="entry name" value="CheY-like"/>
    <property type="match status" value="1"/>
</dbReference>
<feature type="compositionally biased region" description="Polar residues" evidence="7">
    <location>
        <begin position="496"/>
        <end position="518"/>
    </location>
</feature>
<dbReference type="PANTHER" id="PTHR43047:SF72">
    <property type="entry name" value="OSMOSENSING HISTIDINE PROTEIN KINASE SLN1"/>
    <property type="match status" value="1"/>
</dbReference>
<dbReference type="InterPro" id="IPR036097">
    <property type="entry name" value="HisK_dim/P_sf"/>
</dbReference>
<accession>A0A2T2ZUM7</accession>
<feature type="region of interest" description="Disordered" evidence="7">
    <location>
        <begin position="1"/>
        <end position="40"/>
    </location>
</feature>
<dbReference type="SMART" id="SM00448">
    <property type="entry name" value="REC"/>
    <property type="match status" value="1"/>
</dbReference>
<dbReference type="GO" id="GO:0005886">
    <property type="term" value="C:plasma membrane"/>
    <property type="evidence" value="ECO:0007669"/>
    <property type="project" value="TreeGrafter"/>
</dbReference>
<feature type="compositionally biased region" description="Polar residues" evidence="7">
    <location>
        <begin position="390"/>
        <end position="438"/>
    </location>
</feature>
<organism evidence="10 11">
    <name type="scientific">Coniella lustricola</name>
    <dbReference type="NCBI Taxonomy" id="2025994"/>
    <lineage>
        <taxon>Eukaryota</taxon>
        <taxon>Fungi</taxon>
        <taxon>Dikarya</taxon>
        <taxon>Ascomycota</taxon>
        <taxon>Pezizomycotina</taxon>
        <taxon>Sordariomycetes</taxon>
        <taxon>Sordariomycetidae</taxon>
        <taxon>Diaporthales</taxon>
        <taxon>Schizoparmaceae</taxon>
        <taxon>Coniella</taxon>
    </lineage>
</organism>
<sequence length="1369" mass="148489">MLHGSPSTPNEALLREQQVMDAQQDIDLPTPPPPGSLANPSAVETIRERETFRYDDLAWTSAAHNDPPALVPSSLLVPSNDQSLTSYAQLGAYRLNAKRALISLFDRDRQHIVAEATRSSPLTTGASPRRGNLVRDDDVDENDRHVAPIARPTTRTTDQEDIGDGLWLCGTAIPRSFGICEHVLLSAGNHPAARSSPTAETGFPFVDPDELPISTIPDLRHDTRFADRPFVSGNPFNYFYAGIPIRTPGPHGMNIGVYCIFDTKPRPDGLTMDEIAFMRDMSYTVMDYLDCRMSSGRFRKSERMVRGMGNFVEGLDSLATAKKVGSTVPKRLPSKSGHRTKGGLGRNSQSKLAMRSKRPDTLIKSLSGGSRVSDESLLSPRAVSFPLASKDQSLLEPSTTSGVKTPRLSQSSMADDSSQCSARRPSSQQSVDGSAQPAVLSQVSTADLQLAETGHVFAKAANIIRQSLEVDGVLFLDATVRSFGGLVGQHSERKTSSVGMDNFNYPSNDEDSASQTPSAAGKDDFANVLGYALPHGSSIAGDGVPWQFEGLRDRTLQKLLRRYPHGRILDFDANGEALNPSVSHYREPLSPIDLFKHSASPLRQGSHDGDDAERSRYRGNDDSRSVPAIRRQKWNAAESIIHLFPGARSIVVIPLWDGQKKRWAAGGFIWTKSPTRVFTADGTLAFSRVFGLIIMAEIYRLNTKADETIKSNILGSISHELRSPLHGLVGAVELLHDSSLDAVQQNVLHIIETSGKTLVDTISHLLDYSKINSYIENEKKDKMREKMGMQTYAKSIEKQAKAQILPVELDCLVEEVVESVLAGFNHERMLGPHAARNAGSYRNYGMSDSKELPSPGSEHSTKDVVQIYLDLELASSWRFLTHPGAFRRIVMNLFGNSLKFTKSGFIKISLAQEASVQDSPATVILTVADSGKGISDDYLQNHLFTPFCQEDHFAPGTGLGLSLVRQIAVNLGGEVKVASQLGQGTTITVTLPLPPAGDEGVTGDAGVNGKHSEALKGCKVLVRGFDSLPASESWPIVHSNEDAGKLLESQAHYVQNTCRDWLGMRILSESEAVDDPPDFIVHHDLNLSFKDGERLAARAPCPVLFVCEATVAAKNFSYNLPDAASRIRTFEFFSSPLGPRKLAMGLGHLLDIWKAKQKDRATAQNGSSAELISSLTGDEGAASDTSDLVILPTEGFDFRGECGSRRPSAVVAEDAAGLDVVALPSSSAPLQRAENSVTPGGPKTPAVLIADDNAINLKILSAYMKKLKLAHVTAVNGLESLTLYSQSPADYSCILTDISMPTMDGLESARRIRQHERARRLKQTPIIALSGLAGVGVQEDAVASGIDMFLTRPVTLKRLTEALETVGLV</sequence>
<gene>
    <name evidence="10" type="ORF">BD289DRAFT_445760</name>
</gene>
<evidence type="ECO:0000256" key="5">
    <source>
        <dbReference type="ARBA" id="ARBA00022777"/>
    </source>
</evidence>
<dbReference type="InterPro" id="IPR003594">
    <property type="entry name" value="HATPase_dom"/>
</dbReference>
<dbReference type="InterPro" id="IPR036890">
    <property type="entry name" value="HATPase_C_sf"/>
</dbReference>
<dbReference type="Pfam" id="PF00512">
    <property type="entry name" value="HisKA"/>
    <property type="match status" value="1"/>
</dbReference>
<dbReference type="Gene3D" id="3.30.565.10">
    <property type="entry name" value="Histidine kinase-like ATPase, C-terminal domain"/>
    <property type="match status" value="1"/>
</dbReference>
<comment type="catalytic activity">
    <reaction evidence="1">
        <text>ATP + protein L-histidine = ADP + protein N-phospho-L-histidine.</text>
        <dbReference type="EC" id="2.7.13.3"/>
    </reaction>
</comment>
<evidence type="ECO:0000256" key="4">
    <source>
        <dbReference type="ARBA" id="ARBA00022679"/>
    </source>
</evidence>
<evidence type="ECO:0000256" key="6">
    <source>
        <dbReference type="PROSITE-ProRule" id="PRU00169"/>
    </source>
</evidence>
<dbReference type="Pfam" id="PF02518">
    <property type="entry name" value="HATPase_c"/>
    <property type="match status" value="1"/>
</dbReference>
<feature type="region of interest" description="Disordered" evidence="7">
    <location>
        <begin position="488"/>
        <end position="521"/>
    </location>
</feature>
<dbReference type="InParanoid" id="A0A2T2ZUM7"/>
<feature type="region of interest" description="Disordered" evidence="7">
    <location>
        <begin position="324"/>
        <end position="374"/>
    </location>
</feature>
<dbReference type="Gene3D" id="3.40.50.2300">
    <property type="match status" value="1"/>
</dbReference>
<dbReference type="SMART" id="SM00388">
    <property type="entry name" value="HisKA"/>
    <property type="match status" value="1"/>
</dbReference>
<dbReference type="CDD" id="cd00082">
    <property type="entry name" value="HisKA"/>
    <property type="match status" value="1"/>
</dbReference>
<dbReference type="InterPro" id="IPR004358">
    <property type="entry name" value="Sig_transdc_His_kin-like_C"/>
</dbReference>
<keyword evidence="5" id="KW-0418">Kinase</keyword>
<dbReference type="CDD" id="cd17546">
    <property type="entry name" value="REC_hyHK_CKI1_RcsC-like"/>
    <property type="match status" value="1"/>
</dbReference>
<evidence type="ECO:0000256" key="1">
    <source>
        <dbReference type="ARBA" id="ARBA00000085"/>
    </source>
</evidence>
<dbReference type="GO" id="GO:0000155">
    <property type="term" value="F:phosphorelay sensor kinase activity"/>
    <property type="evidence" value="ECO:0007669"/>
    <property type="project" value="InterPro"/>
</dbReference>
<feature type="modified residue" description="4-aspartylphosphate" evidence="6">
    <location>
        <position position="1297"/>
    </location>
</feature>
<dbReference type="PANTHER" id="PTHR43047">
    <property type="entry name" value="TWO-COMPONENT HISTIDINE PROTEIN KINASE"/>
    <property type="match status" value="1"/>
</dbReference>
<feature type="region of interest" description="Disordered" evidence="7">
    <location>
        <begin position="389"/>
        <end position="438"/>
    </location>
</feature>
<dbReference type="STRING" id="2025994.A0A2T2ZUM7"/>
<keyword evidence="4" id="KW-0808">Transferase</keyword>
<dbReference type="InterPro" id="IPR005467">
    <property type="entry name" value="His_kinase_dom"/>
</dbReference>
<feature type="compositionally biased region" description="Basic and acidic residues" evidence="7">
    <location>
        <begin position="605"/>
        <end position="624"/>
    </location>
</feature>
<evidence type="ECO:0000256" key="3">
    <source>
        <dbReference type="ARBA" id="ARBA00022553"/>
    </source>
</evidence>
<proteinExistence type="predicted"/>
<dbReference type="SMART" id="SM00387">
    <property type="entry name" value="HATPase_c"/>
    <property type="match status" value="1"/>
</dbReference>
<protein>
    <recommendedName>
        <fullName evidence="2">histidine kinase</fullName>
        <ecNumber evidence="2">2.7.13.3</ecNumber>
    </recommendedName>
</protein>
<dbReference type="SUPFAM" id="SSF55781">
    <property type="entry name" value="GAF domain-like"/>
    <property type="match status" value="1"/>
</dbReference>
<dbReference type="InterPro" id="IPR003661">
    <property type="entry name" value="HisK_dim/P_dom"/>
</dbReference>
<evidence type="ECO:0000313" key="11">
    <source>
        <dbReference type="Proteomes" id="UP000241462"/>
    </source>
</evidence>
<dbReference type="OrthoDB" id="303614at2759"/>
<evidence type="ECO:0000259" key="9">
    <source>
        <dbReference type="PROSITE" id="PS50110"/>
    </source>
</evidence>